<dbReference type="AlphaFoldDB" id="A0AAD2FN39"/>
<dbReference type="Pfam" id="PF13191">
    <property type="entry name" value="AAA_16"/>
    <property type="match status" value="1"/>
</dbReference>
<organism evidence="2 3">
    <name type="scientific">Cylindrotheca closterium</name>
    <dbReference type="NCBI Taxonomy" id="2856"/>
    <lineage>
        <taxon>Eukaryota</taxon>
        <taxon>Sar</taxon>
        <taxon>Stramenopiles</taxon>
        <taxon>Ochrophyta</taxon>
        <taxon>Bacillariophyta</taxon>
        <taxon>Bacillariophyceae</taxon>
        <taxon>Bacillariophycidae</taxon>
        <taxon>Bacillariales</taxon>
        <taxon>Bacillariaceae</taxon>
        <taxon>Cylindrotheca</taxon>
    </lineage>
</organism>
<evidence type="ECO:0000313" key="2">
    <source>
        <dbReference type="EMBL" id="CAJ1946812.1"/>
    </source>
</evidence>
<dbReference type="InterPro" id="IPR003593">
    <property type="entry name" value="AAA+_ATPase"/>
</dbReference>
<comment type="caution">
    <text evidence="2">The sequence shown here is derived from an EMBL/GenBank/DDBJ whole genome shotgun (WGS) entry which is preliminary data.</text>
</comment>
<dbReference type="InterPro" id="IPR027417">
    <property type="entry name" value="P-loop_NTPase"/>
</dbReference>
<proteinExistence type="predicted"/>
<dbReference type="EMBL" id="CAKOGP040001714">
    <property type="protein sequence ID" value="CAJ1946812.1"/>
    <property type="molecule type" value="Genomic_DNA"/>
</dbReference>
<dbReference type="PANTHER" id="PTHR43642">
    <property type="entry name" value="HYBRID SIGNAL TRANSDUCTION HISTIDINE KINASE G"/>
    <property type="match status" value="1"/>
</dbReference>
<gene>
    <name evidence="2" type="ORF">CYCCA115_LOCUS10850</name>
</gene>
<keyword evidence="3" id="KW-1185">Reference proteome</keyword>
<sequence length="1084" mass="121800">MSIVIADDDKGPLWQIDEVYGRKEELDTLNKMSDEKASRCVLIQGTAGTGKTTLLRSIKWEEKNWVFVEGKFEKDLCTEPYSALIRVLDRLVEIWLENNKAAPVCQMSNFRQLLEDDIDLLKGIVPGMFRIVGKVAHEIKYTKMSSLRNLTQSYENHHVTEEKVGAESVAIANAFLRLFTFLSSSRPIVLLLDDIHCADSASMEIVELISHNNLSNPIEHSGCTLLALSYNGDLIGKNKFASATVESIKAFENGVHSIELEDLDVDSLNKLVASVVGSNTEITLPLSKVIHKKTAGNPFAVSQFLRYARIKEFFTFSPMTFSWQWGDVEKLDEYAAVSDNVAEILATSMEKLAIPSRIVLKVSSCLGKVIPIDVLIEYFSSKYQEGDDGHLSCPEVQGIHEHGLDSLLAEAAKAGILVKSMTQGAYVWSNDKLQEVAYSFVPVDFRPTLHQRLGKLLWRLGLENDEEWMIFMAANQMNRYADLGQEDCALGTEVAQLNLQAAKLSLDKAALYPALELLEKAERHMGVSNRWVDNYDLTLDLMTNLAETKFRIGQAEDALSIAGLIIENAKSLNDQFRANLVRLQGCVSGRDRDYELGVEKTLEVLKLYGEKHPKKLYPGQKCVEKVKLKKLLPGGELEGLLELPDMVDETALSVQSLLINHLAVYAGMSQKYRLLAWFASVRSLKHACKLGLSPITNQSVLNIAIQMRLEGHFQEASQYADFALKMLERFPRKPGSNHGYLRVGATSTVLGAVRSFNNCLNELVEGRGDLLKSGRTTDAVNASLAYASVYICVGLPLTPLEVDLQLYHQDAKQFGAPYTIQQVFLFFRQAILNLRQTDVKNPTLLVGEAMNQERELEKVQGNGRKMTQRDINSQRLMLSCIFDDWDTAELMLDGLEEWVDATEVFIFRLHYRRCYMGLAGFALSRVCKNSKKRKKFLGIGKKMLKFFTTDMKYGSVNAYPIVSMLEAEESPSKESYDKAIKACARLGLIHHEAYMCERAGRFFVEKGDDEWGEFYFGQAILLYGEWGAKGKAEKLTDDNSRLLSRSSLRESVNTSLQGRSRYSAKELDSLRVIDWQRFSIGSHG</sequence>
<evidence type="ECO:0000259" key="1">
    <source>
        <dbReference type="SMART" id="SM00382"/>
    </source>
</evidence>
<dbReference type="Proteomes" id="UP001295423">
    <property type="component" value="Unassembled WGS sequence"/>
</dbReference>
<dbReference type="Gene3D" id="3.40.50.300">
    <property type="entry name" value="P-loop containing nucleotide triphosphate hydrolases"/>
    <property type="match status" value="1"/>
</dbReference>
<protein>
    <recommendedName>
        <fullName evidence="1">AAA+ ATPase domain-containing protein</fullName>
    </recommendedName>
</protein>
<feature type="domain" description="AAA+ ATPase" evidence="1">
    <location>
        <begin position="37"/>
        <end position="233"/>
    </location>
</feature>
<dbReference type="SUPFAM" id="SSF52540">
    <property type="entry name" value="P-loop containing nucleoside triphosphate hydrolases"/>
    <property type="match status" value="1"/>
</dbReference>
<reference evidence="2" key="1">
    <citation type="submission" date="2023-08" db="EMBL/GenBank/DDBJ databases">
        <authorList>
            <person name="Audoor S."/>
            <person name="Bilcke G."/>
        </authorList>
    </citation>
    <scope>NUCLEOTIDE SEQUENCE</scope>
</reference>
<dbReference type="InterPro" id="IPR053159">
    <property type="entry name" value="Hybrid_Histidine_Kinase"/>
</dbReference>
<dbReference type="InterPro" id="IPR041664">
    <property type="entry name" value="AAA_16"/>
</dbReference>
<accession>A0AAD2FN39</accession>
<evidence type="ECO:0000313" key="3">
    <source>
        <dbReference type="Proteomes" id="UP001295423"/>
    </source>
</evidence>
<name>A0AAD2FN39_9STRA</name>
<dbReference type="PANTHER" id="PTHR43642:SF1">
    <property type="entry name" value="HYBRID SIGNAL TRANSDUCTION HISTIDINE KINASE G"/>
    <property type="match status" value="1"/>
</dbReference>
<dbReference type="SMART" id="SM00382">
    <property type="entry name" value="AAA"/>
    <property type="match status" value="1"/>
</dbReference>